<keyword evidence="1" id="KW-0812">Transmembrane</keyword>
<keyword evidence="3" id="KW-1185">Reference proteome</keyword>
<keyword evidence="1" id="KW-0472">Membrane</keyword>
<organism evidence="2 3">
    <name type="scientific">Haloactinospora alba</name>
    <dbReference type="NCBI Taxonomy" id="405555"/>
    <lineage>
        <taxon>Bacteria</taxon>
        <taxon>Bacillati</taxon>
        <taxon>Actinomycetota</taxon>
        <taxon>Actinomycetes</taxon>
        <taxon>Streptosporangiales</taxon>
        <taxon>Nocardiopsidaceae</taxon>
        <taxon>Haloactinospora</taxon>
    </lineage>
</organism>
<sequence>MDEQAMLTRDLVLRICASPTEFDHDWLRQDRRITAPFTAERDNALLETIVAASRTMGVDRLLMCRTRGEFSYEPVTLVPATVPGIVDVIRDWGSEPTDVLVAVEDLSAAVLVTASPLTVAAGPDDFVRAFVGDDIPRARAGFATEARESHDQELIRAAQRYNCIEAGARHARGNRGPGPDLAERVANRARTVRENAGAAVNAARALRGAWGWAMAAVLLLSLTFVPGLPTAVPVVTGMLWLLLQLAWLARSRTVSVATLLRVLALGALTLWPLALAEQAAARAVGADVGGWLTATYVAVPVEEVGKFAPLLLCKVVARRRCRRFAAVDYLLLAAASGAGFHLAEQGVRAAAGAGFYPVAAHLGVFTLLPGWVDLPADGIRFSGHAVTTGLVGAALGLAIVGRRYYGAWLWLLPAAAVWVASLEHLMFNAARSGVEPTAATAALAAVVGNGAATRWLLLALLAAAVLLDYRLARFSADTTPPLPGRAPLARLRSRARGRAVRIAVRVPGDIAPVFRRAALVWARFPVTLATALSAVLHEAAVMLASARQGPETLATAWRFLRHRRAHAMGAARAQERPWRAFPTRDDLSATRERLETALRCAPAATAAAVAAAGAVAALTLPAASALPDGAGDGGVAVAAVTVQEAGQWLRALPAHERLWAAAAAFALVNLVTVGVGVPHTHPALRNVLRHPGSSLSTILGAAAPGQLGYVAVPLLGGLLPAGVVRLLRPR</sequence>
<feature type="transmembrane region" description="Helical" evidence="1">
    <location>
        <begin position="658"/>
        <end position="677"/>
    </location>
</feature>
<feature type="transmembrane region" description="Helical" evidence="1">
    <location>
        <begin position="231"/>
        <end position="249"/>
    </location>
</feature>
<comment type="caution">
    <text evidence="2">The sequence shown here is derived from an EMBL/GenBank/DDBJ whole genome shotgun (WGS) entry which is preliminary data.</text>
</comment>
<feature type="transmembrane region" description="Helical" evidence="1">
    <location>
        <begin position="355"/>
        <end position="372"/>
    </location>
</feature>
<feature type="transmembrane region" description="Helical" evidence="1">
    <location>
        <begin position="256"/>
        <end position="274"/>
    </location>
</feature>
<dbReference type="EMBL" id="VFQC01000001">
    <property type="protein sequence ID" value="TQN32999.1"/>
    <property type="molecule type" value="Genomic_DNA"/>
</dbReference>
<evidence type="ECO:0000313" key="3">
    <source>
        <dbReference type="Proteomes" id="UP000317422"/>
    </source>
</evidence>
<accession>A0A543NMF2</accession>
<feature type="transmembrane region" description="Helical" evidence="1">
    <location>
        <begin position="407"/>
        <end position="427"/>
    </location>
</feature>
<dbReference type="AlphaFoldDB" id="A0A543NMF2"/>
<proteinExistence type="predicted"/>
<keyword evidence="1" id="KW-1133">Transmembrane helix</keyword>
<feature type="transmembrane region" description="Helical" evidence="1">
    <location>
        <begin position="439"/>
        <end position="467"/>
    </location>
</feature>
<dbReference type="RefSeq" id="WP_141924423.1">
    <property type="nucleotide sequence ID" value="NZ_VFQC01000001.1"/>
</dbReference>
<feature type="transmembrane region" description="Helical" evidence="1">
    <location>
        <begin position="707"/>
        <end position="727"/>
    </location>
</feature>
<dbReference type="Proteomes" id="UP000317422">
    <property type="component" value="Unassembled WGS sequence"/>
</dbReference>
<reference evidence="2 3" key="1">
    <citation type="submission" date="2019-06" db="EMBL/GenBank/DDBJ databases">
        <title>Sequencing the genomes of 1000 actinobacteria strains.</title>
        <authorList>
            <person name="Klenk H.-P."/>
        </authorList>
    </citation>
    <scope>NUCLEOTIDE SEQUENCE [LARGE SCALE GENOMIC DNA]</scope>
    <source>
        <strain evidence="2 3">DSM 45015</strain>
    </source>
</reference>
<gene>
    <name evidence="2" type="ORF">FHX37_2993</name>
</gene>
<dbReference type="OrthoDB" id="3426585at2"/>
<name>A0A543NMF2_9ACTN</name>
<feature type="transmembrane region" description="Helical" evidence="1">
    <location>
        <begin position="209"/>
        <end position="225"/>
    </location>
</feature>
<evidence type="ECO:0000256" key="1">
    <source>
        <dbReference type="SAM" id="Phobius"/>
    </source>
</evidence>
<evidence type="ECO:0000313" key="2">
    <source>
        <dbReference type="EMBL" id="TQN32999.1"/>
    </source>
</evidence>
<protein>
    <submittedName>
        <fullName evidence="2">RsiW-degrading membrane proteinase PrsW (M82 family)</fullName>
    </submittedName>
</protein>
<feature type="transmembrane region" description="Helical" evidence="1">
    <location>
        <begin position="378"/>
        <end position="400"/>
    </location>
</feature>